<name>A0A2P2GC15_STREW</name>
<dbReference type="Proteomes" id="UP000265325">
    <property type="component" value="Unassembled WGS sequence"/>
</dbReference>
<dbReference type="EMBL" id="LAQS01000155">
    <property type="protein sequence ID" value="KKZ68951.1"/>
    <property type="molecule type" value="Genomic_DNA"/>
</dbReference>
<sequence>MGTAGAAGGVASTGAAAFRWTGADGAVRSCGAGMPTGDSRRRGAASAVARADVRSASRTGRTTAGAGRTGVAR</sequence>
<dbReference type="RefSeq" id="WP_046912539.1">
    <property type="nucleotide sequence ID" value="NZ_BAAAXG010000007.1"/>
</dbReference>
<gene>
    <name evidence="2" type="ORF">VO63_36875</name>
</gene>
<comment type="caution">
    <text evidence="2">The sequence shown here is derived from an EMBL/GenBank/DDBJ whole genome shotgun (WGS) entry which is preliminary data.</text>
</comment>
<organism evidence="2 3">
    <name type="scientific">Streptomyces showdoensis</name>
    <dbReference type="NCBI Taxonomy" id="68268"/>
    <lineage>
        <taxon>Bacteria</taxon>
        <taxon>Bacillati</taxon>
        <taxon>Actinomycetota</taxon>
        <taxon>Actinomycetes</taxon>
        <taxon>Kitasatosporales</taxon>
        <taxon>Streptomycetaceae</taxon>
        <taxon>Streptomyces</taxon>
    </lineage>
</organism>
<accession>A0A2P2GC15</accession>
<reference evidence="2 3" key="1">
    <citation type="submission" date="2015-05" db="EMBL/GenBank/DDBJ databases">
        <title>Draft Genome assembly of Streptomyces showdoensis.</title>
        <authorList>
            <person name="Thapa K.K."/>
            <person name="Metsa-Ketela M."/>
        </authorList>
    </citation>
    <scope>NUCLEOTIDE SEQUENCE [LARGE SCALE GENOMIC DNA]</scope>
    <source>
        <strain evidence="2 3">ATCC 15227</strain>
    </source>
</reference>
<dbReference type="AlphaFoldDB" id="A0A2P2GC15"/>
<evidence type="ECO:0000256" key="1">
    <source>
        <dbReference type="SAM" id="MobiDB-lite"/>
    </source>
</evidence>
<evidence type="ECO:0000313" key="3">
    <source>
        <dbReference type="Proteomes" id="UP000265325"/>
    </source>
</evidence>
<feature type="region of interest" description="Disordered" evidence="1">
    <location>
        <begin position="33"/>
        <end position="73"/>
    </location>
</feature>
<evidence type="ECO:0000313" key="2">
    <source>
        <dbReference type="EMBL" id="KKZ68951.1"/>
    </source>
</evidence>
<feature type="compositionally biased region" description="Low complexity" evidence="1">
    <location>
        <begin position="44"/>
        <end position="73"/>
    </location>
</feature>
<proteinExistence type="predicted"/>
<protein>
    <submittedName>
        <fullName evidence="2">Uncharacterized protein</fullName>
    </submittedName>
</protein>
<keyword evidence="3" id="KW-1185">Reference proteome</keyword>